<reference evidence="2 3" key="1">
    <citation type="journal article" date="2003" name="Proc. Natl. Acad. Sci. U.S.A.">
        <title>The complete genome sequence of the carcinogenic bacterium Helicobacter hepaticus.</title>
        <authorList>
            <person name="Suerbaum S."/>
            <person name="Josenhans C."/>
            <person name="Sterzenbach T."/>
            <person name="Drescher B."/>
            <person name="Brandt P."/>
            <person name="Bell M."/>
            <person name="Droege M."/>
            <person name="Fartmann B."/>
            <person name="Fischer H.-P."/>
            <person name="Ge Z."/>
            <person name="Hoerster A."/>
            <person name="Holland R."/>
            <person name="Klein K."/>
            <person name="Koenig J."/>
            <person name="Macko L."/>
            <person name="Mendz G.L."/>
            <person name="Nyakatura G."/>
            <person name="Schauer D.B."/>
            <person name="Shen Z."/>
            <person name="Weber J."/>
            <person name="Frosch M."/>
            <person name="Fox J.G."/>
        </authorList>
    </citation>
    <scope>NUCLEOTIDE SEQUENCE [LARGE SCALE GENOMIC DNA]</scope>
    <source>
        <strain evidence="3">ATCC 51449 / 3B1</strain>
    </source>
</reference>
<feature type="domain" description="Lipoprotein LPP20-like" evidence="1">
    <location>
        <begin position="28"/>
        <end position="123"/>
    </location>
</feature>
<dbReference type="EMBL" id="AE017125">
    <property type="protein sequence ID" value="AAP78461.1"/>
    <property type="molecule type" value="Genomic_DNA"/>
</dbReference>
<gene>
    <name evidence="2" type="ordered locus">HH_1864</name>
</gene>
<dbReference type="RefSeq" id="WP_011116703.1">
    <property type="nucleotide sequence ID" value="NC_004917.1"/>
</dbReference>
<dbReference type="InterPro" id="IPR024952">
    <property type="entry name" value="LPP20-like_dom"/>
</dbReference>
<organism evidence="2 3">
    <name type="scientific">Helicobacter hepaticus (strain ATCC 51449 / 3B1)</name>
    <dbReference type="NCBI Taxonomy" id="235279"/>
    <lineage>
        <taxon>Bacteria</taxon>
        <taxon>Pseudomonadati</taxon>
        <taxon>Campylobacterota</taxon>
        <taxon>Epsilonproteobacteria</taxon>
        <taxon>Campylobacterales</taxon>
        <taxon>Helicobacteraceae</taxon>
        <taxon>Helicobacter</taxon>
    </lineage>
</organism>
<evidence type="ECO:0000313" key="2">
    <source>
        <dbReference type="EMBL" id="AAP78461.1"/>
    </source>
</evidence>
<evidence type="ECO:0000259" key="1">
    <source>
        <dbReference type="Pfam" id="PF02169"/>
    </source>
</evidence>
<proteinExistence type="predicted"/>
<name>Q7VF15_HELHP</name>
<dbReference type="Gene3D" id="3.10.28.20">
    <property type="entry name" value="Acetamidase/Formamidase-like domains"/>
    <property type="match status" value="1"/>
</dbReference>
<accession>Q7VF15</accession>
<dbReference type="AlphaFoldDB" id="Q7VF15"/>
<sequence length="304" mass="34242">MMSLLRIILPIYIIIIYGGCFGSSPKPPSWYGKSSTNETQLIGFGSANSLNTAQANALSDIITQINVQVSTQFSSNIKRQNNLITHNSSNEVYLDSAGIELNDVQYSRSAFENGIFYVEAKVHKATLIKQFQKKFNTVYNSLNLSRITQCNTISIKDKIQIEKNLEILHLYATLLQTLGTTSKPLNNFENILAANTPQPNAKLVIESNLTNEIIYNNLAKELGHFYSFDSQANQILKAKVQVSNSNEGVKINIIFTIFDCRNNPIFNTNVSYTHNATNVQEALRFASQRVSVQLYKKIQEWIEQ</sequence>
<dbReference type="Pfam" id="PF02169">
    <property type="entry name" value="LPP20"/>
    <property type="match status" value="1"/>
</dbReference>
<dbReference type="STRING" id="235279.HH_1864"/>
<dbReference type="HOGENOM" id="CLU_965659_0_0_7"/>
<evidence type="ECO:0000313" key="3">
    <source>
        <dbReference type="Proteomes" id="UP000002495"/>
    </source>
</evidence>
<dbReference type="OrthoDB" id="5320904at2"/>
<dbReference type="Gene3D" id="6.10.140.1870">
    <property type="match status" value="1"/>
</dbReference>
<dbReference type="KEGG" id="hhe:HH_1864"/>
<keyword evidence="3" id="KW-1185">Reference proteome</keyword>
<protein>
    <recommendedName>
        <fullName evidence="1">Lipoprotein LPP20-like domain-containing protein</fullName>
    </recommendedName>
</protein>
<dbReference type="Proteomes" id="UP000002495">
    <property type="component" value="Chromosome"/>
</dbReference>